<dbReference type="GO" id="GO:0003677">
    <property type="term" value="F:DNA binding"/>
    <property type="evidence" value="ECO:0007669"/>
    <property type="project" value="UniProtKB-KW"/>
</dbReference>
<dbReference type="SUPFAM" id="SSF64376">
    <property type="entry name" value="YlxR-like"/>
    <property type="match status" value="1"/>
</dbReference>
<protein>
    <submittedName>
        <fullName evidence="2">DNA-binding protein</fullName>
    </submittedName>
</protein>
<name>A0ABM7WRE2_9BACT</name>
<dbReference type="Pfam" id="PF04296">
    <property type="entry name" value="YlxR"/>
    <property type="match status" value="1"/>
</dbReference>
<dbReference type="Gene3D" id="3.30.1230.10">
    <property type="entry name" value="YlxR-like"/>
    <property type="match status" value="1"/>
</dbReference>
<keyword evidence="3" id="KW-1185">Reference proteome</keyword>
<reference evidence="3" key="1">
    <citation type="journal article" date="2022" name="Int. J. Syst. Evol. Microbiol.">
        <title>Anaeromyxobacter oryzae sp. nov., Anaeromyxobacter diazotrophicus sp. nov. and Anaeromyxobacter paludicola sp. nov., isolated from paddy soils.</title>
        <authorList>
            <person name="Itoh H."/>
            <person name="Xu Z."/>
            <person name="Mise K."/>
            <person name="Masuda Y."/>
            <person name="Ushijima N."/>
            <person name="Hayakawa C."/>
            <person name="Shiratori Y."/>
            <person name="Senoo K."/>
        </authorList>
    </citation>
    <scope>NUCLEOTIDE SEQUENCE [LARGE SCALE GENOMIC DNA]</scope>
    <source>
        <strain evidence="3">Red232</strain>
    </source>
</reference>
<organism evidence="2 3">
    <name type="scientific">Anaeromyxobacter oryzae</name>
    <dbReference type="NCBI Taxonomy" id="2918170"/>
    <lineage>
        <taxon>Bacteria</taxon>
        <taxon>Pseudomonadati</taxon>
        <taxon>Myxococcota</taxon>
        <taxon>Myxococcia</taxon>
        <taxon>Myxococcales</taxon>
        <taxon>Cystobacterineae</taxon>
        <taxon>Anaeromyxobacteraceae</taxon>
        <taxon>Anaeromyxobacter</taxon>
    </lineage>
</organism>
<evidence type="ECO:0000313" key="2">
    <source>
        <dbReference type="EMBL" id="BDG02030.1"/>
    </source>
</evidence>
<dbReference type="PANTHER" id="PTHR34215:SF1">
    <property type="entry name" value="YLXR DOMAIN-CONTAINING PROTEIN"/>
    <property type="match status" value="1"/>
</dbReference>
<feature type="domain" description="YlxR" evidence="1">
    <location>
        <begin position="7"/>
        <end position="68"/>
    </location>
</feature>
<evidence type="ECO:0000259" key="1">
    <source>
        <dbReference type="Pfam" id="PF04296"/>
    </source>
</evidence>
<dbReference type="EMBL" id="AP025591">
    <property type="protein sequence ID" value="BDG02030.1"/>
    <property type="molecule type" value="Genomic_DNA"/>
</dbReference>
<dbReference type="Proteomes" id="UP001162891">
    <property type="component" value="Chromosome"/>
</dbReference>
<keyword evidence="2" id="KW-0238">DNA-binding</keyword>
<sequence>MTSAPIRTCVGCGGKAAQAELVRVVAAGSRVVVDRARSGGRGAWLHAAAPCIERAVKRRAFGRALRVDGVQPDAAALRVELTGNPRKD</sequence>
<dbReference type="InterPro" id="IPR007393">
    <property type="entry name" value="YlxR_dom"/>
</dbReference>
<accession>A0ABM7WRE2</accession>
<dbReference type="PANTHER" id="PTHR34215">
    <property type="entry name" value="BLL0784 PROTEIN"/>
    <property type="match status" value="1"/>
</dbReference>
<proteinExistence type="predicted"/>
<dbReference type="InterPro" id="IPR037465">
    <property type="entry name" value="YlxR"/>
</dbReference>
<gene>
    <name evidence="2" type="ORF">AMOR_10260</name>
</gene>
<dbReference type="InterPro" id="IPR035931">
    <property type="entry name" value="YlxR-like_sf"/>
</dbReference>
<dbReference type="RefSeq" id="WP_248359165.1">
    <property type="nucleotide sequence ID" value="NZ_AP025591.1"/>
</dbReference>
<evidence type="ECO:0000313" key="3">
    <source>
        <dbReference type="Proteomes" id="UP001162891"/>
    </source>
</evidence>